<feature type="transmembrane region" description="Helical" evidence="5">
    <location>
        <begin position="211"/>
        <end position="232"/>
    </location>
</feature>
<keyword evidence="3 5" id="KW-1133">Transmembrane helix</keyword>
<dbReference type="GO" id="GO:0005886">
    <property type="term" value="C:plasma membrane"/>
    <property type="evidence" value="ECO:0007669"/>
    <property type="project" value="UniProtKB-SubCell"/>
</dbReference>
<proteinExistence type="inferred from homology"/>
<feature type="transmembrane region" description="Helical" evidence="5">
    <location>
        <begin position="259"/>
        <end position="280"/>
    </location>
</feature>
<accession>A0A6G6WF03</accession>
<gene>
    <name evidence="7" type="ORF">G5V58_15115</name>
</gene>
<dbReference type="HAMAP" id="MF_01600">
    <property type="entry name" value="UPF0182"/>
    <property type="match status" value="1"/>
</dbReference>
<dbReference type="PANTHER" id="PTHR39344">
    <property type="entry name" value="UPF0182 PROTEIN SLL1060"/>
    <property type="match status" value="1"/>
</dbReference>
<evidence type="ECO:0000256" key="2">
    <source>
        <dbReference type="ARBA" id="ARBA00022692"/>
    </source>
</evidence>
<feature type="transmembrane region" description="Helical" evidence="5">
    <location>
        <begin position="24"/>
        <end position="46"/>
    </location>
</feature>
<feature type="compositionally biased region" description="Low complexity" evidence="6">
    <location>
        <begin position="1008"/>
        <end position="1023"/>
    </location>
</feature>
<feature type="transmembrane region" description="Helical" evidence="5">
    <location>
        <begin position="66"/>
        <end position="91"/>
    </location>
</feature>
<evidence type="ECO:0000256" key="6">
    <source>
        <dbReference type="SAM" id="MobiDB-lite"/>
    </source>
</evidence>
<evidence type="ECO:0000313" key="7">
    <source>
        <dbReference type="EMBL" id="QIG43921.1"/>
    </source>
</evidence>
<name>A0A6G6WF03_9ACTN</name>
<dbReference type="EMBL" id="CP049257">
    <property type="protein sequence ID" value="QIG43921.1"/>
    <property type="molecule type" value="Genomic_DNA"/>
</dbReference>
<sequence>MSELFDEDPRDTPADRPPSRRSRALVITAIVLVVAFFALTTFANFYTNVLWYRDIGFGSVYSRLLWTRVVLFLVFGVLMGVVVAVSMVVAFRTRPLFHPQSPEQSGLDRYRQAVTPIRTWLVIGLALLLGIFAGTSGAGEWRSYMLWRNGVPFERKDAYFGKDIGFFVFDLPWYHFLTDFVMAVTVVALLAAAVVHYLYGGIRLQSPGDRLSGAAQAQLSVLLGVFVLAKALDYWLDRYDLAFQKGSLLTGITYTDDNAVLPAKAILMGIALICAVLFFVNVWRRTWLLPSLGLSLLVLSAILLGLIWPGIVQQFQVKPSEADKESGYISKNIDATRAAYDIDTVAEYRLPASGTPAAAVDAENDQNITSVPLVDPALVRDVFQQNQQVRGYYSTADVLDVDRYDIEGNDRALVLGVRELDQGALNSDVKNWLNLHTVYTHGNDVIAAFANQRGVQNTPLELGDTDRTQWAEGNQPGQDALEQAVGKYETRVYFGENSPDYSVVGKASDDAPSVELNLNTAASGDEDAETTTTYDGAGGVPVGSTFRQLLYAIKFGSTNFLLSGRVNANSEVIYNRDPADRVRKVAPWLTLDDDIYPAVIDGKIEWIVDGYTTTDQFPGSERESFKTMTDDTLQDETGLRTLPTDEINYMRNSVKATVDAYDGTVTLYAWDDQDPILKAWSAAFPGTVKPNSDIPDDLREHLRYPEDMFKVQRYQYARYHVTDPNAWFQDNNRWDVPEDPNPTGTAKSLQPPYRMFVTQPSGLIPSGSDSETEDTVPTDATWSMTSTFVPYKRSNLAAYVSVDSDATSDDYGQIRVIDVIDEQQQGPGQVANNMRSDPTVSATLAEFNRSGNSVSYGNLLTVPVGDELMYVEPVYVRLATTNAANFPILRYVLVSYQGDVGIGRSLSAALESALDGSQQNSDDPTDGTTPTPTPSGEPSDQPTDEPTGQPGSVRELLALAQQEFEAADQALSAGDLAEYQRHIQKAQDYVNQALGTEGGGGGAGSGGATDTPSASPSGASPTP</sequence>
<dbReference type="Pfam" id="PF03699">
    <property type="entry name" value="UPF0182"/>
    <property type="match status" value="1"/>
</dbReference>
<dbReference type="Proteomes" id="UP000502996">
    <property type="component" value="Chromosome"/>
</dbReference>
<evidence type="ECO:0000256" key="1">
    <source>
        <dbReference type="ARBA" id="ARBA00022475"/>
    </source>
</evidence>
<dbReference type="GO" id="GO:0005576">
    <property type="term" value="C:extracellular region"/>
    <property type="evidence" value="ECO:0007669"/>
    <property type="project" value="TreeGrafter"/>
</dbReference>
<dbReference type="InterPro" id="IPR005372">
    <property type="entry name" value="UPF0182"/>
</dbReference>
<keyword evidence="2 5" id="KW-0812">Transmembrane</keyword>
<comment type="subcellular location">
    <subcellularLocation>
        <location evidence="5">Cell membrane</location>
        <topology evidence="5">Multi-pass membrane protein</topology>
    </subcellularLocation>
</comment>
<organism evidence="7 8">
    <name type="scientific">Nocardioides anomalus</name>
    <dbReference type="NCBI Taxonomy" id="2712223"/>
    <lineage>
        <taxon>Bacteria</taxon>
        <taxon>Bacillati</taxon>
        <taxon>Actinomycetota</taxon>
        <taxon>Actinomycetes</taxon>
        <taxon>Propionibacteriales</taxon>
        <taxon>Nocardioidaceae</taxon>
        <taxon>Nocardioides</taxon>
    </lineage>
</organism>
<evidence type="ECO:0000256" key="3">
    <source>
        <dbReference type="ARBA" id="ARBA00022989"/>
    </source>
</evidence>
<keyword evidence="4 5" id="KW-0472">Membrane</keyword>
<reference evidence="7 8" key="1">
    <citation type="submission" date="2020-02" db="EMBL/GenBank/DDBJ databases">
        <title>Full genome sequence of Nocardioides sp. R-3366.</title>
        <authorList>
            <person name="Im W.-T."/>
        </authorList>
    </citation>
    <scope>NUCLEOTIDE SEQUENCE [LARGE SCALE GENOMIC DNA]</scope>
    <source>
        <strain evidence="7 8">R-3366</strain>
    </source>
</reference>
<keyword evidence="1 5" id="KW-1003">Cell membrane</keyword>
<dbReference type="AlphaFoldDB" id="A0A6G6WF03"/>
<evidence type="ECO:0000256" key="4">
    <source>
        <dbReference type="ARBA" id="ARBA00023136"/>
    </source>
</evidence>
<comment type="similarity">
    <text evidence="5">Belongs to the UPF0182 family.</text>
</comment>
<feature type="transmembrane region" description="Helical" evidence="5">
    <location>
        <begin position="180"/>
        <end position="199"/>
    </location>
</feature>
<keyword evidence="8" id="KW-1185">Reference proteome</keyword>
<feature type="compositionally biased region" description="Gly residues" evidence="6">
    <location>
        <begin position="996"/>
        <end position="1007"/>
    </location>
</feature>
<feature type="transmembrane region" description="Helical" evidence="5">
    <location>
        <begin position="287"/>
        <end position="308"/>
    </location>
</feature>
<feature type="transmembrane region" description="Helical" evidence="5">
    <location>
        <begin position="119"/>
        <end position="139"/>
    </location>
</feature>
<evidence type="ECO:0000313" key="8">
    <source>
        <dbReference type="Proteomes" id="UP000502996"/>
    </source>
</evidence>
<feature type="region of interest" description="Disordered" evidence="6">
    <location>
        <begin position="913"/>
        <end position="955"/>
    </location>
</feature>
<dbReference type="RefSeq" id="WP_165234347.1">
    <property type="nucleotide sequence ID" value="NZ_CP049257.1"/>
</dbReference>
<dbReference type="KEGG" id="nano:G5V58_15115"/>
<feature type="region of interest" description="Disordered" evidence="6">
    <location>
        <begin position="990"/>
        <end position="1023"/>
    </location>
</feature>
<feature type="compositionally biased region" description="Low complexity" evidence="6">
    <location>
        <begin position="926"/>
        <end position="940"/>
    </location>
</feature>
<dbReference type="PANTHER" id="PTHR39344:SF1">
    <property type="entry name" value="UPF0182 PROTEIN SLL1060"/>
    <property type="match status" value="1"/>
</dbReference>
<evidence type="ECO:0000256" key="5">
    <source>
        <dbReference type="HAMAP-Rule" id="MF_01600"/>
    </source>
</evidence>
<protein>
    <recommendedName>
        <fullName evidence="5">UPF0182 protein G5V58_15115</fullName>
    </recommendedName>
</protein>